<evidence type="ECO:0008006" key="8">
    <source>
        <dbReference type="Google" id="ProtNLM"/>
    </source>
</evidence>
<sequence length="282" mass="32540">MAIQSQFYSENFGFNADNREVVCQDNMYAEHGFGFESELNVNFHQQQKQPFMEFQPQQQHQFQFMPRRFESLCSEKNVFTPNYANQSLNLSSTISAVMEKQRQEIDQFLSVQNERLRLALLEHRRQQVAVILKRCESKAMVLLKQKDEEIARALNRKLELENVIKAMEIESQKWHRAAKENEAMVMSLNNTIEQLKENAICLSLNNNGGADQDAESCCDDNRGVGFQEDEEQRRICRSCYTCNSCVVFIPCRHLASCKACDAFLDTCPVCGMAKKSTIEALF</sequence>
<dbReference type="GO" id="GO:0008270">
    <property type="term" value="F:zinc ion binding"/>
    <property type="evidence" value="ECO:0007669"/>
    <property type="project" value="UniProtKB-KW"/>
</dbReference>
<dbReference type="InterPro" id="IPR013083">
    <property type="entry name" value="Znf_RING/FYVE/PHD"/>
</dbReference>
<name>A0A166HXM0_DAUCS</name>
<evidence type="ECO:0000256" key="2">
    <source>
        <dbReference type="ARBA" id="ARBA00022771"/>
    </source>
</evidence>
<protein>
    <recommendedName>
        <fullName evidence="8">RING-type domain-containing protein</fullName>
    </recommendedName>
</protein>
<evidence type="ECO:0000256" key="1">
    <source>
        <dbReference type="ARBA" id="ARBA00022723"/>
    </source>
</evidence>
<reference evidence="5" key="1">
    <citation type="journal article" date="2016" name="Nat. Genet.">
        <title>A high-quality carrot genome assembly provides new insights into carotenoid accumulation and asterid genome evolution.</title>
        <authorList>
            <person name="Iorizzo M."/>
            <person name="Ellison S."/>
            <person name="Senalik D."/>
            <person name="Zeng P."/>
            <person name="Satapoomin P."/>
            <person name="Huang J."/>
            <person name="Bowman M."/>
            <person name="Iovene M."/>
            <person name="Sanseverino W."/>
            <person name="Cavagnaro P."/>
            <person name="Yildiz M."/>
            <person name="Macko-Podgorni A."/>
            <person name="Moranska E."/>
            <person name="Grzebelus E."/>
            <person name="Grzebelus D."/>
            <person name="Ashrafi H."/>
            <person name="Zheng Z."/>
            <person name="Cheng S."/>
            <person name="Spooner D."/>
            <person name="Van Deynze A."/>
            <person name="Simon P."/>
        </authorList>
    </citation>
    <scope>NUCLEOTIDE SEQUENCE [LARGE SCALE GENOMIC DNA]</scope>
    <source>
        <tissue evidence="5">Leaf</tissue>
    </source>
</reference>
<keyword evidence="1" id="KW-0479">Metal-binding</keyword>
<keyword evidence="3" id="KW-0862">Zinc</keyword>
<dbReference type="EMBL" id="LNRQ01000001">
    <property type="protein sequence ID" value="KZN10515.1"/>
    <property type="molecule type" value="Genomic_DNA"/>
</dbReference>
<organism evidence="5">
    <name type="scientific">Daucus carota subsp. sativus</name>
    <name type="common">Carrot</name>
    <dbReference type="NCBI Taxonomy" id="79200"/>
    <lineage>
        <taxon>Eukaryota</taxon>
        <taxon>Viridiplantae</taxon>
        <taxon>Streptophyta</taxon>
        <taxon>Embryophyta</taxon>
        <taxon>Tracheophyta</taxon>
        <taxon>Spermatophyta</taxon>
        <taxon>Magnoliopsida</taxon>
        <taxon>eudicotyledons</taxon>
        <taxon>Gunneridae</taxon>
        <taxon>Pentapetalae</taxon>
        <taxon>asterids</taxon>
        <taxon>campanulids</taxon>
        <taxon>Apiales</taxon>
        <taxon>Apiaceae</taxon>
        <taxon>Apioideae</taxon>
        <taxon>Scandiceae</taxon>
        <taxon>Daucinae</taxon>
        <taxon>Daucus</taxon>
        <taxon>Daucus sect. Daucus</taxon>
    </lineage>
</organism>
<evidence type="ECO:0000256" key="4">
    <source>
        <dbReference type="SAM" id="Coils"/>
    </source>
</evidence>
<keyword evidence="2" id="KW-0863">Zinc-finger</keyword>
<evidence type="ECO:0000313" key="7">
    <source>
        <dbReference type="Proteomes" id="UP000077755"/>
    </source>
</evidence>
<dbReference type="FunFam" id="1.10.1170.10:FF:000002">
    <property type="entry name" value="Baculoviral IAP repeat containing 7"/>
    <property type="match status" value="1"/>
</dbReference>
<reference evidence="6" key="2">
    <citation type="submission" date="2022-03" db="EMBL/GenBank/DDBJ databases">
        <title>Draft title - Genomic analysis of global carrot germplasm unveils the trajectory of domestication and the origin of high carotenoid orange carrot.</title>
        <authorList>
            <person name="Iorizzo M."/>
            <person name="Ellison S."/>
            <person name="Senalik D."/>
            <person name="Macko-Podgorni A."/>
            <person name="Grzebelus D."/>
            <person name="Bostan H."/>
            <person name="Rolling W."/>
            <person name="Curaba J."/>
            <person name="Simon P."/>
        </authorList>
    </citation>
    <scope>NUCLEOTIDE SEQUENCE</scope>
    <source>
        <tissue evidence="6">Leaf</tissue>
    </source>
</reference>
<dbReference type="Gramene" id="KZN10515">
    <property type="protein sequence ID" value="KZN10515"/>
    <property type="gene ID" value="DCAR_003171"/>
</dbReference>
<proteinExistence type="predicted"/>
<dbReference type="Pfam" id="PF13920">
    <property type="entry name" value="zf-C3HC4_3"/>
    <property type="match status" value="1"/>
</dbReference>
<evidence type="ECO:0000256" key="3">
    <source>
        <dbReference type="ARBA" id="ARBA00022833"/>
    </source>
</evidence>
<dbReference type="PIRSF" id="PIRSF036836">
    <property type="entry name" value="RNase_bind_SBP1"/>
    <property type="match status" value="1"/>
</dbReference>
<gene>
    <name evidence="5" type="ORF">DCAR_003171</name>
    <name evidence="6" type="ORF">DCAR_0103353</name>
</gene>
<evidence type="ECO:0000313" key="5">
    <source>
        <dbReference type="EMBL" id="KZN10515.1"/>
    </source>
</evidence>
<keyword evidence="4" id="KW-0175">Coiled coil</keyword>
<dbReference type="PANTHER" id="PTHR42647:SF22">
    <property type="entry name" value="BOI-RELATED E3 UBIQUITIN-PROTEIN LIGASE 2-RELATED"/>
    <property type="match status" value="1"/>
</dbReference>
<dbReference type="KEGG" id="dcr:108195944"/>
<dbReference type="AlphaFoldDB" id="A0A166HXM0"/>
<evidence type="ECO:0000313" key="6">
    <source>
        <dbReference type="EMBL" id="WOG84172.1"/>
    </source>
</evidence>
<keyword evidence="7" id="KW-1185">Reference proteome</keyword>
<dbReference type="Gene3D" id="3.30.40.10">
    <property type="entry name" value="Zinc/RING finger domain, C3HC4 (zinc finger)"/>
    <property type="match status" value="1"/>
</dbReference>
<dbReference type="OMA" id="EAENQAW"/>
<dbReference type="OrthoDB" id="1711136at2759"/>
<feature type="coiled-coil region" evidence="4">
    <location>
        <begin position="143"/>
        <end position="205"/>
    </location>
</feature>
<accession>A0A166HXM0</accession>
<dbReference type="EMBL" id="CP093343">
    <property type="protein sequence ID" value="WOG84172.1"/>
    <property type="molecule type" value="Genomic_DNA"/>
</dbReference>
<dbReference type="STRING" id="79200.A0A166HXM0"/>
<dbReference type="GO" id="GO:0004842">
    <property type="term" value="F:ubiquitin-protein transferase activity"/>
    <property type="evidence" value="ECO:0007669"/>
    <property type="project" value="TreeGrafter"/>
</dbReference>
<dbReference type="Proteomes" id="UP000077755">
    <property type="component" value="Chromosome 1"/>
</dbReference>
<dbReference type="PANTHER" id="PTHR42647">
    <property type="entry name" value="SBP (S-RIBONUCLEASE BINDING PROTEIN) FAMILY PROTEIN"/>
    <property type="match status" value="1"/>
</dbReference>